<dbReference type="SUPFAM" id="SSF55874">
    <property type="entry name" value="ATPase domain of HSP90 chaperone/DNA topoisomerase II/histidine kinase"/>
    <property type="match status" value="1"/>
</dbReference>
<protein>
    <recommendedName>
        <fullName evidence="2">Histidine kinase/HSP90-like ATPase domain-containing protein</fullName>
    </recommendedName>
</protein>
<dbReference type="Gene3D" id="3.30.565.10">
    <property type="entry name" value="Histidine kinase-like ATPase, C-terminal domain"/>
    <property type="match status" value="1"/>
</dbReference>
<comment type="caution">
    <text evidence="3">The sequence shown here is derived from an EMBL/GenBank/DDBJ whole genome shotgun (WGS) entry which is preliminary data.</text>
</comment>
<keyword evidence="1" id="KW-0418">Kinase</keyword>
<dbReference type="InterPro" id="IPR050267">
    <property type="entry name" value="Anti-sigma-factor_SerPK"/>
</dbReference>
<dbReference type="InterPro" id="IPR003594">
    <property type="entry name" value="HATPase_dom"/>
</dbReference>
<dbReference type="InterPro" id="IPR036890">
    <property type="entry name" value="HATPase_C_sf"/>
</dbReference>
<keyword evidence="4" id="KW-1185">Reference proteome</keyword>
<reference evidence="3 4" key="1">
    <citation type="submission" date="2020-08" db="EMBL/GenBank/DDBJ databases">
        <title>Genomic Encyclopedia of Type Strains, Phase IV (KMG-IV): sequencing the most valuable type-strain genomes for metagenomic binning, comparative biology and taxonomic classification.</title>
        <authorList>
            <person name="Goeker M."/>
        </authorList>
    </citation>
    <scope>NUCLEOTIDE SEQUENCE [LARGE SCALE GENOMIC DNA]</scope>
    <source>
        <strain evidence="3 4">DSM 45615</strain>
    </source>
</reference>
<evidence type="ECO:0000259" key="2">
    <source>
        <dbReference type="Pfam" id="PF13581"/>
    </source>
</evidence>
<sequence>MTTPVARRQAATGGPPPEWLLTALVDDGHAVLADLDSGDPASAGVARDFTRTTLTGWGRDEKVFDAQLVISELVTNAIRHAGGLVQVRLLRDGQHVACVVTDSSQALPVMTEDDDCFAECGRGLHLVEALSACWGCIVTKDRGKLVWAVLNP</sequence>
<name>A0A840PHK6_9ACTN</name>
<dbReference type="CDD" id="cd16936">
    <property type="entry name" value="HATPase_RsbW-like"/>
    <property type="match status" value="1"/>
</dbReference>
<dbReference type="PANTHER" id="PTHR35526:SF3">
    <property type="entry name" value="ANTI-SIGMA-F FACTOR RSBW"/>
    <property type="match status" value="1"/>
</dbReference>
<keyword evidence="1" id="KW-0723">Serine/threonine-protein kinase</keyword>
<organism evidence="3 4">
    <name type="scientific">Thermocatellispora tengchongensis</name>
    <dbReference type="NCBI Taxonomy" id="1073253"/>
    <lineage>
        <taxon>Bacteria</taxon>
        <taxon>Bacillati</taxon>
        <taxon>Actinomycetota</taxon>
        <taxon>Actinomycetes</taxon>
        <taxon>Streptosporangiales</taxon>
        <taxon>Streptosporangiaceae</taxon>
        <taxon>Thermocatellispora</taxon>
    </lineage>
</organism>
<evidence type="ECO:0000313" key="4">
    <source>
        <dbReference type="Proteomes" id="UP000578449"/>
    </source>
</evidence>
<dbReference type="EMBL" id="JACHGN010000024">
    <property type="protein sequence ID" value="MBB5138622.1"/>
    <property type="molecule type" value="Genomic_DNA"/>
</dbReference>
<dbReference type="RefSeq" id="WP_185055483.1">
    <property type="nucleotide sequence ID" value="NZ_BAABIX010000025.1"/>
</dbReference>
<gene>
    <name evidence="3" type="ORF">HNP84_008376</name>
</gene>
<keyword evidence="1" id="KW-0808">Transferase</keyword>
<dbReference type="GO" id="GO:0004674">
    <property type="term" value="F:protein serine/threonine kinase activity"/>
    <property type="evidence" value="ECO:0007669"/>
    <property type="project" value="UniProtKB-KW"/>
</dbReference>
<dbReference type="Pfam" id="PF13581">
    <property type="entry name" value="HATPase_c_2"/>
    <property type="match status" value="1"/>
</dbReference>
<evidence type="ECO:0000313" key="3">
    <source>
        <dbReference type="EMBL" id="MBB5138622.1"/>
    </source>
</evidence>
<accession>A0A840PHK6</accession>
<dbReference type="AlphaFoldDB" id="A0A840PHK6"/>
<dbReference type="Proteomes" id="UP000578449">
    <property type="component" value="Unassembled WGS sequence"/>
</dbReference>
<feature type="domain" description="Histidine kinase/HSP90-like ATPase" evidence="2">
    <location>
        <begin position="39"/>
        <end position="132"/>
    </location>
</feature>
<dbReference type="PANTHER" id="PTHR35526">
    <property type="entry name" value="ANTI-SIGMA-F FACTOR RSBW-RELATED"/>
    <property type="match status" value="1"/>
</dbReference>
<proteinExistence type="predicted"/>
<evidence type="ECO:0000256" key="1">
    <source>
        <dbReference type="ARBA" id="ARBA00022527"/>
    </source>
</evidence>